<evidence type="ECO:0000313" key="1">
    <source>
        <dbReference type="EMBL" id="MBV0903558.1"/>
    </source>
</evidence>
<organism evidence="1 2">
    <name type="scientific">Haloarcula salina</name>
    <dbReference type="NCBI Taxonomy" id="1429914"/>
    <lineage>
        <taxon>Archaea</taxon>
        <taxon>Methanobacteriati</taxon>
        <taxon>Methanobacteriota</taxon>
        <taxon>Stenosarchaea group</taxon>
        <taxon>Halobacteria</taxon>
        <taxon>Halobacteriales</taxon>
        <taxon>Haloarculaceae</taxon>
        <taxon>Haloarcula</taxon>
    </lineage>
</organism>
<proteinExistence type="predicted"/>
<comment type="caution">
    <text evidence="1">The sequence shown here is derived from an EMBL/GenBank/DDBJ whole genome shotgun (WGS) entry which is preliminary data.</text>
</comment>
<accession>A0AA41G4W1</accession>
<evidence type="ECO:0000313" key="2">
    <source>
        <dbReference type="Proteomes" id="UP001166304"/>
    </source>
</evidence>
<dbReference type="Pfam" id="PF21811">
    <property type="entry name" value="RdfA"/>
    <property type="match status" value="1"/>
</dbReference>
<reference evidence="1" key="1">
    <citation type="submission" date="2021-06" db="EMBL/GenBank/DDBJ databases">
        <title>New haloarchaea isolates fom saline soil.</title>
        <authorList>
            <person name="Duran-Viseras A."/>
            <person name="Sanchez-Porro C.S."/>
            <person name="Ventosa A."/>
        </authorList>
    </citation>
    <scope>NUCLEOTIDE SEQUENCE</scope>
    <source>
        <strain evidence="1">JCM 18369</strain>
    </source>
</reference>
<dbReference type="Proteomes" id="UP001166304">
    <property type="component" value="Unassembled WGS sequence"/>
</dbReference>
<protein>
    <submittedName>
        <fullName evidence="1">Uncharacterized protein</fullName>
    </submittedName>
</protein>
<dbReference type="InterPro" id="IPR048925">
    <property type="entry name" value="RdfA"/>
</dbReference>
<dbReference type="EMBL" id="JAHQXE010000006">
    <property type="protein sequence ID" value="MBV0903558.1"/>
    <property type="molecule type" value="Genomic_DNA"/>
</dbReference>
<keyword evidence="2" id="KW-1185">Reference proteome</keyword>
<sequence>MGSDGSNAGRRSKVARLIESYELGAMGSELEAAWLGESRERQSLRALADRFNRALLLAEIRDATMDVVDGEPENFYRLLTDDDVSAGTRIEAENRLERAGVDVDGLRDDFVTYQAIRHYLTEVRGATYERDADSGQVERERGGIDRLRSRVETIVRDTVDRLNAAGKLSVGEYRVFVTVDVLCAECGSRYSVSDLLRRGGCDCE</sequence>
<name>A0AA41G4W1_9EURY</name>
<dbReference type="RefSeq" id="WP_162414608.1">
    <property type="nucleotide sequence ID" value="NZ_JAHQXE010000006.1"/>
</dbReference>
<dbReference type="AlphaFoldDB" id="A0AA41G4W1"/>
<gene>
    <name evidence="1" type="ORF">KTS37_17380</name>
</gene>